<dbReference type="Gene3D" id="2.10.80.10">
    <property type="entry name" value="Lipase, subunit A"/>
    <property type="match status" value="1"/>
</dbReference>
<accession>A0A482ZEZ8</accession>
<evidence type="ECO:0000313" key="2">
    <source>
        <dbReference type="EMBL" id="SMD46772.1"/>
    </source>
</evidence>
<dbReference type="EMBL" id="HAGS01000142">
    <property type="protein sequence ID" value="SMD46772.1"/>
    <property type="molecule type" value="Transcribed_RNA"/>
</dbReference>
<protein>
    <submittedName>
        <fullName evidence="2">U24-Lycotoxin-Lsp1a_1</fullName>
    </submittedName>
</protein>
<sequence length="85" mass="9573">MKCIIALTILATLMCLVQGQDQSCGEVYCGEGQCCSGSFYARHCRDYSNDGEPCERPNKYNSYKTACPCKEGMFCNVINRCQKYE</sequence>
<keyword evidence="1" id="KW-0732">Signal</keyword>
<dbReference type="AlphaFoldDB" id="A0A482ZEZ8"/>
<evidence type="ECO:0000256" key="1">
    <source>
        <dbReference type="SAM" id="SignalP"/>
    </source>
</evidence>
<dbReference type="EMBL" id="HAGS01000270">
    <property type="protein sequence ID" value="SMD46900.1"/>
    <property type="molecule type" value="Transcribed_RNA"/>
</dbReference>
<reference evidence="2" key="1">
    <citation type="submission" date="2017-03" db="EMBL/GenBank/DDBJ databases">
        <authorList>
            <person name="QRISCLOUD D."/>
        </authorList>
    </citation>
    <scope>NUCLEOTIDE SEQUENCE</scope>
</reference>
<feature type="chain" id="PRO_5036355176" evidence="1">
    <location>
        <begin position="20"/>
        <end position="85"/>
    </location>
</feature>
<feature type="signal peptide" evidence="1">
    <location>
        <begin position="1"/>
        <end position="19"/>
    </location>
</feature>
<reference evidence="2" key="2">
    <citation type="submission" date="2019-04" db="EMBL/GenBank/DDBJ databases">
        <title>Unravelling the molecular evolution of spider venoms.</title>
        <authorList>
            <person name="Pineda S."/>
        </authorList>
    </citation>
    <scope>NUCLEOTIDE SEQUENCE</scope>
</reference>
<name>A0A482ZEZ8_9ARAC</name>
<proteinExistence type="predicted"/>
<organism evidence="2">
    <name type="scientific">Lycosa sp. SGP-2016</name>
    <dbReference type="NCBI Taxonomy" id="1905177"/>
    <lineage>
        <taxon>Eukaryota</taxon>
        <taxon>Metazoa</taxon>
        <taxon>Ecdysozoa</taxon>
        <taxon>Arthropoda</taxon>
        <taxon>Chelicerata</taxon>
        <taxon>Arachnida</taxon>
        <taxon>Araneae</taxon>
        <taxon>Araneomorphae</taxon>
        <taxon>Entelegynae</taxon>
        <taxon>Lycosoidea</taxon>
        <taxon>Lycosidae</taxon>
        <taxon>Lycosa</taxon>
    </lineage>
</organism>